<name>A0A1K0FT34_9ACTN</name>
<dbReference type="PANTHER" id="PTHR43591">
    <property type="entry name" value="METHYLTRANSFERASE"/>
    <property type="match status" value="1"/>
</dbReference>
<evidence type="ECO:0000313" key="3">
    <source>
        <dbReference type="Proteomes" id="UP000182486"/>
    </source>
</evidence>
<organism evidence="2 3">
    <name type="scientific">Couchioplanes caeruleus subsp. caeruleus</name>
    <dbReference type="NCBI Taxonomy" id="56427"/>
    <lineage>
        <taxon>Bacteria</taxon>
        <taxon>Bacillati</taxon>
        <taxon>Actinomycetota</taxon>
        <taxon>Actinomycetes</taxon>
        <taxon>Micromonosporales</taxon>
        <taxon>Micromonosporaceae</taxon>
        <taxon>Couchioplanes</taxon>
    </lineage>
</organism>
<protein>
    <submittedName>
        <fullName evidence="2">Methyltransferase type 11</fullName>
    </submittedName>
</protein>
<dbReference type="GO" id="GO:0032259">
    <property type="term" value="P:methylation"/>
    <property type="evidence" value="ECO:0007669"/>
    <property type="project" value="UniProtKB-KW"/>
</dbReference>
<dbReference type="AlphaFoldDB" id="A0A1K0FT34"/>
<dbReference type="InterPro" id="IPR041698">
    <property type="entry name" value="Methyltransf_25"/>
</dbReference>
<keyword evidence="2" id="KW-0489">Methyltransferase</keyword>
<evidence type="ECO:0000313" key="2">
    <source>
        <dbReference type="EMBL" id="OJF15937.1"/>
    </source>
</evidence>
<dbReference type="RefSeq" id="WP_071802884.1">
    <property type="nucleotide sequence ID" value="NZ_MEIA01000007.1"/>
</dbReference>
<dbReference type="Pfam" id="PF13649">
    <property type="entry name" value="Methyltransf_25"/>
    <property type="match status" value="1"/>
</dbReference>
<evidence type="ECO:0000259" key="1">
    <source>
        <dbReference type="Pfam" id="PF13649"/>
    </source>
</evidence>
<dbReference type="Proteomes" id="UP000182486">
    <property type="component" value="Unassembled WGS sequence"/>
</dbReference>
<accession>A0A1K0FT34</accession>
<gene>
    <name evidence="2" type="ORF">BG844_01505</name>
</gene>
<dbReference type="SUPFAM" id="SSF53335">
    <property type="entry name" value="S-adenosyl-L-methionine-dependent methyltransferases"/>
    <property type="match status" value="1"/>
</dbReference>
<reference evidence="2 3" key="1">
    <citation type="submission" date="2016-09" db="EMBL/GenBank/DDBJ databases">
        <title>Couchioplanes caeruleus draft genome sequence.</title>
        <authorList>
            <person name="Sheehan J."/>
            <person name="Caffrey P."/>
        </authorList>
    </citation>
    <scope>NUCLEOTIDE SEQUENCE [LARGE SCALE GENOMIC DNA]</scope>
    <source>
        <strain evidence="2 3">DSM 43634</strain>
    </source>
</reference>
<dbReference type="EMBL" id="MEIA01000007">
    <property type="protein sequence ID" value="OJF15937.1"/>
    <property type="molecule type" value="Genomic_DNA"/>
</dbReference>
<dbReference type="CDD" id="cd02440">
    <property type="entry name" value="AdoMet_MTases"/>
    <property type="match status" value="1"/>
</dbReference>
<sequence>MDAGTDELRAAHDGLAEFYVDLLAGALETEPVERAVLSLFCELTVAAGLGASVGDVGCGTGRLAPYLAAHGLSPRGVDLSPEMVRVARRDYPGFAFDVADLRDLPFDDASLAGAVCWYSSLFLPPADRAAAFGELARVVKPGGYLVTAFKAGDGKPQRRGRSVGRGVEFDAFWLSPEEMERRVTDAGFTTVFWGGRPAQEQEATPQGYLLARRTEATTGPNAAAREAK</sequence>
<proteinExistence type="predicted"/>
<dbReference type="InterPro" id="IPR029063">
    <property type="entry name" value="SAM-dependent_MTases_sf"/>
</dbReference>
<dbReference type="Gene3D" id="3.40.50.150">
    <property type="entry name" value="Vaccinia Virus protein VP39"/>
    <property type="match status" value="1"/>
</dbReference>
<keyword evidence="3" id="KW-1185">Reference proteome</keyword>
<feature type="domain" description="Methyltransferase" evidence="1">
    <location>
        <begin position="55"/>
        <end position="143"/>
    </location>
</feature>
<dbReference type="GO" id="GO:0008168">
    <property type="term" value="F:methyltransferase activity"/>
    <property type="evidence" value="ECO:0007669"/>
    <property type="project" value="UniProtKB-KW"/>
</dbReference>
<keyword evidence="2" id="KW-0808">Transferase</keyword>
<comment type="caution">
    <text evidence="2">The sequence shown here is derived from an EMBL/GenBank/DDBJ whole genome shotgun (WGS) entry which is preliminary data.</text>
</comment>